<dbReference type="OrthoDB" id="157372at2157"/>
<evidence type="ECO:0000313" key="2">
    <source>
        <dbReference type="EMBL" id="SEW09848.1"/>
    </source>
</evidence>
<protein>
    <submittedName>
        <fullName evidence="2">Uncharacterized protein</fullName>
    </submittedName>
</protein>
<dbReference type="Proteomes" id="UP000198518">
    <property type="component" value="Unassembled WGS sequence"/>
</dbReference>
<dbReference type="Pfam" id="PF19103">
    <property type="entry name" value="DUF5790"/>
    <property type="match status" value="1"/>
</dbReference>
<feature type="coiled-coil region" evidence="1">
    <location>
        <begin position="80"/>
        <end position="107"/>
    </location>
</feature>
<organism evidence="2 3">
    <name type="scientific">Halobacterium jilantaiense</name>
    <dbReference type="NCBI Taxonomy" id="355548"/>
    <lineage>
        <taxon>Archaea</taxon>
        <taxon>Methanobacteriati</taxon>
        <taxon>Methanobacteriota</taxon>
        <taxon>Stenosarchaea group</taxon>
        <taxon>Halobacteria</taxon>
        <taxon>Halobacteriales</taxon>
        <taxon>Halobacteriaceae</taxon>
        <taxon>Halobacterium</taxon>
    </lineage>
</organism>
<keyword evidence="3" id="KW-1185">Reference proteome</keyword>
<evidence type="ECO:0000256" key="1">
    <source>
        <dbReference type="SAM" id="Coils"/>
    </source>
</evidence>
<dbReference type="STRING" id="355548.SAMN04487945_1432"/>
<evidence type="ECO:0000313" key="3">
    <source>
        <dbReference type="Proteomes" id="UP000198518"/>
    </source>
</evidence>
<accession>A0A1I0P6Z7</accession>
<dbReference type="EMBL" id="FOJA01000001">
    <property type="protein sequence ID" value="SEW09848.1"/>
    <property type="molecule type" value="Genomic_DNA"/>
</dbReference>
<sequence length="132" mass="14287">MSQSSMDDDELFGEAAEEMRADVEEHLDAARAELPESDAIWDVDADNTLGVLNALRSALDIDDVEAHVRDAKKAFVMGERADAFEDADDLEADLAAVEDVLADLETAREQVGELASTVPELRSALDDAHDGE</sequence>
<gene>
    <name evidence="2" type="ORF">SAMN04487945_1432</name>
</gene>
<reference evidence="2 3" key="1">
    <citation type="submission" date="2016-10" db="EMBL/GenBank/DDBJ databases">
        <authorList>
            <person name="de Groot N.N."/>
        </authorList>
    </citation>
    <scope>NUCLEOTIDE SEQUENCE [LARGE SCALE GENOMIC DNA]</scope>
    <source>
        <strain evidence="2 3">CGMCC 1.5337</strain>
    </source>
</reference>
<dbReference type="RefSeq" id="WP_089668658.1">
    <property type="nucleotide sequence ID" value="NZ_FOJA01000001.1"/>
</dbReference>
<proteinExistence type="predicted"/>
<keyword evidence="1" id="KW-0175">Coiled coil</keyword>
<name>A0A1I0P6Z7_9EURY</name>
<dbReference type="InterPro" id="IPR043808">
    <property type="entry name" value="DUF5790"/>
</dbReference>
<dbReference type="AlphaFoldDB" id="A0A1I0P6Z7"/>